<dbReference type="EMBL" id="JBFOCI010000004">
    <property type="protein sequence ID" value="MEW9807124.1"/>
    <property type="molecule type" value="Genomic_DNA"/>
</dbReference>
<dbReference type="RefSeq" id="WP_367724284.1">
    <property type="nucleotide sequence ID" value="NZ_JBFOCI010000004.1"/>
</dbReference>
<reference evidence="3 4" key="1">
    <citation type="submission" date="2024-06" db="EMBL/GenBank/DDBJ databases">
        <authorList>
            <person name="Tuo L."/>
        </authorList>
    </citation>
    <scope>NUCLEOTIDE SEQUENCE [LARGE SCALE GENOMIC DNA]</scope>
    <source>
        <strain evidence="3 4">ZMM04-5</strain>
    </source>
</reference>
<evidence type="ECO:0000313" key="3">
    <source>
        <dbReference type="EMBL" id="MEW9807124.1"/>
    </source>
</evidence>
<name>A0ABV3R1B7_9HYPH</name>
<keyword evidence="4" id="KW-1185">Reference proteome</keyword>
<dbReference type="Proteomes" id="UP001556196">
    <property type="component" value="Unassembled WGS sequence"/>
</dbReference>
<dbReference type="PANTHER" id="PTHR30222:SF2">
    <property type="entry name" value="ABC TRANSPORTER SUBSTRATE-BINDING PROTEIN"/>
    <property type="match status" value="1"/>
</dbReference>
<evidence type="ECO:0000256" key="2">
    <source>
        <dbReference type="ARBA" id="ARBA00022764"/>
    </source>
</evidence>
<dbReference type="PROSITE" id="PS51318">
    <property type="entry name" value="TAT"/>
    <property type="match status" value="1"/>
</dbReference>
<dbReference type="SUPFAM" id="SSF53850">
    <property type="entry name" value="Periplasmic binding protein-like II"/>
    <property type="match status" value="1"/>
</dbReference>
<sequence>MMKLSNTKRLERLHDRYQNGDISRRTFLTLTAAAAASTGLSMSWMGRALAAATEVRFDGWGGVVQEAIDKFAFQPYTAKTGNNVVQGTFGDENEIITKIKTSKPGDFQIIHSSGVNYYIKYVNAGVNSEINEANIPNLANVLQPMIEPFRKLTPKLSAVPYDYGTTGLAYNTTVISPEEAKEKGASLLADKKYAGKVGGYADMTTRVWYAALATGQDPNAIKDMDAVWAKVRETRDLAKKFWSSGAELMDLLSKGEIVVTDAWSGRIAALQQQGHPIGYLDPAGSYAWMEDMLVLKGSPMAECEELINFMLDPATSIAVAEGQNYPPSLDPTKVELTDKIKALPAFDPTGSMTSLTFADPIYWADNEDAWTKQWDRISKGA</sequence>
<comment type="caution">
    <text evidence="3">The sequence shown here is derived from an EMBL/GenBank/DDBJ whole genome shotgun (WGS) entry which is preliminary data.</text>
</comment>
<keyword evidence="2" id="KW-0574">Periplasm</keyword>
<accession>A0ABV3R1B7</accession>
<dbReference type="PANTHER" id="PTHR30222">
    <property type="entry name" value="SPERMIDINE/PUTRESCINE-BINDING PERIPLASMIC PROTEIN"/>
    <property type="match status" value="1"/>
</dbReference>
<proteinExistence type="predicted"/>
<evidence type="ECO:0000313" key="4">
    <source>
        <dbReference type="Proteomes" id="UP001556196"/>
    </source>
</evidence>
<gene>
    <name evidence="3" type="ORF">ABUE31_14115</name>
</gene>
<keyword evidence="1" id="KW-0732">Signal</keyword>
<dbReference type="Pfam" id="PF13416">
    <property type="entry name" value="SBP_bac_8"/>
    <property type="match status" value="1"/>
</dbReference>
<dbReference type="InterPro" id="IPR006059">
    <property type="entry name" value="SBP"/>
</dbReference>
<organism evidence="3 4">
    <name type="scientific">Mesorhizobium marinum</name>
    <dbReference type="NCBI Taxonomy" id="3228790"/>
    <lineage>
        <taxon>Bacteria</taxon>
        <taxon>Pseudomonadati</taxon>
        <taxon>Pseudomonadota</taxon>
        <taxon>Alphaproteobacteria</taxon>
        <taxon>Hyphomicrobiales</taxon>
        <taxon>Phyllobacteriaceae</taxon>
        <taxon>Mesorhizobium</taxon>
    </lineage>
</organism>
<dbReference type="Gene3D" id="3.40.190.10">
    <property type="entry name" value="Periplasmic binding protein-like II"/>
    <property type="match status" value="2"/>
</dbReference>
<dbReference type="InterPro" id="IPR006311">
    <property type="entry name" value="TAT_signal"/>
</dbReference>
<protein>
    <submittedName>
        <fullName evidence="3">Extracellular solute-binding protein</fullName>
    </submittedName>
</protein>
<evidence type="ECO:0000256" key="1">
    <source>
        <dbReference type="ARBA" id="ARBA00022729"/>
    </source>
</evidence>